<dbReference type="Proteomes" id="UP001163046">
    <property type="component" value="Unassembled WGS sequence"/>
</dbReference>
<comment type="caution">
    <text evidence="1">The sequence shown here is derived from an EMBL/GenBank/DDBJ whole genome shotgun (WGS) entry which is preliminary data.</text>
</comment>
<evidence type="ECO:0000313" key="1">
    <source>
        <dbReference type="EMBL" id="KAJ7391426.1"/>
    </source>
</evidence>
<dbReference type="OrthoDB" id="5978463at2759"/>
<proteinExistence type="predicted"/>
<organism evidence="1 2">
    <name type="scientific">Desmophyllum pertusum</name>
    <dbReference type="NCBI Taxonomy" id="174260"/>
    <lineage>
        <taxon>Eukaryota</taxon>
        <taxon>Metazoa</taxon>
        <taxon>Cnidaria</taxon>
        <taxon>Anthozoa</taxon>
        <taxon>Hexacorallia</taxon>
        <taxon>Scleractinia</taxon>
        <taxon>Caryophylliina</taxon>
        <taxon>Caryophylliidae</taxon>
        <taxon>Desmophyllum</taxon>
    </lineage>
</organism>
<name>A0A9X0A0V9_9CNID</name>
<dbReference type="EMBL" id="MU825406">
    <property type="protein sequence ID" value="KAJ7391426.1"/>
    <property type="molecule type" value="Genomic_DNA"/>
</dbReference>
<protein>
    <submittedName>
        <fullName evidence="1">Uncharacterized protein</fullName>
    </submittedName>
</protein>
<accession>A0A9X0A0V9</accession>
<sequence length="76" mass="8720">MRALANEELREKGLEQALRRFVSKTGRGCVKRLTLPGRGQLSGCLHIKRQLFSEQLLNNIDEGKEIEKMNRVIVEN</sequence>
<dbReference type="AlphaFoldDB" id="A0A9X0A0V9"/>
<reference evidence="1" key="1">
    <citation type="submission" date="2023-01" db="EMBL/GenBank/DDBJ databases">
        <title>Genome assembly of the deep-sea coral Lophelia pertusa.</title>
        <authorList>
            <person name="Herrera S."/>
            <person name="Cordes E."/>
        </authorList>
    </citation>
    <scope>NUCLEOTIDE SEQUENCE</scope>
    <source>
        <strain evidence="1">USNM1676648</strain>
        <tissue evidence="1">Polyp</tissue>
    </source>
</reference>
<keyword evidence="2" id="KW-1185">Reference proteome</keyword>
<evidence type="ECO:0000313" key="2">
    <source>
        <dbReference type="Proteomes" id="UP001163046"/>
    </source>
</evidence>
<gene>
    <name evidence="1" type="ORF">OS493_018471</name>
</gene>